<evidence type="ECO:0000313" key="2">
    <source>
        <dbReference type="EMBL" id="MDQ1026679.1"/>
    </source>
</evidence>
<keyword evidence="3" id="KW-1185">Reference proteome</keyword>
<evidence type="ECO:0000313" key="3">
    <source>
        <dbReference type="Proteomes" id="UP001230328"/>
    </source>
</evidence>
<feature type="compositionally biased region" description="Low complexity" evidence="1">
    <location>
        <begin position="34"/>
        <end position="45"/>
    </location>
</feature>
<feature type="region of interest" description="Disordered" evidence="1">
    <location>
        <begin position="19"/>
        <end position="45"/>
    </location>
</feature>
<reference evidence="2 3" key="1">
    <citation type="submission" date="2023-07" db="EMBL/GenBank/DDBJ databases">
        <title>Comparative genomics of wheat-associated soil bacteria to identify genetic determinants of phenazine resistance.</title>
        <authorList>
            <person name="Mouncey N."/>
        </authorList>
    </citation>
    <scope>NUCLEOTIDE SEQUENCE [LARGE SCALE GENOMIC DNA]</scope>
    <source>
        <strain evidence="2 3">V2I4</strain>
    </source>
</reference>
<gene>
    <name evidence="2" type="ORF">QF035_004261</name>
</gene>
<dbReference type="Proteomes" id="UP001230328">
    <property type="component" value="Unassembled WGS sequence"/>
</dbReference>
<comment type="caution">
    <text evidence="2">The sequence shown here is derived from an EMBL/GenBank/DDBJ whole genome shotgun (WGS) entry which is preliminary data.</text>
</comment>
<dbReference type="RefSeq" id="WP_307521994.1">
    <property type="nucleotide sequence ID" value="NZ_JAUSZI010000002.1"/>
</dbReference>
<organism evidence="2 3">
    <name type="scientific">Streptomyces umbrinus</name>
    <dbReference type="NCBI Taxonomy" id="67370"/>
    <lineage>
        <taxon>Bacteria</taxon>
        <taxon>Bacillati</taxon>
        <taxon>Actinomycetota</taxon>
        <taxon>Actinomycetes</taxon>
        <taxon>Kitasatosporales</taxon>
        <taxon>Streptomycetaceae</taxon>
        <taxon>Streptomyces</taxon>
        <taxon>Streptomyces phaeochromogenes group</taxon>
    </lineage>
</organism>
<evidence type="ECO:0000256" key="1">
    <source>
        <dbReference type="SAM" id="MobiDB-lite"/>
    </source>
</evidence>
<sequence>MTGGSKKSWAPVLQLSCGQDESGQTFRFDPVPSPSAVPSISSKDG</sequence>
<proteinExistence type="predicted"/>
<accession>A0ABU0SVX3</accession>
<protein>
    <submittedName>
        <fullName evidence="2">Uncharacterized protein</fullName>
    </submittedName>
</protein>
<name>A0ABU0SVX3_9ACTN</name>
<dbReference type="EMBL" id="JAUSZI010000002">
    <property type="protein sequence ID" value="MDQ1026679.1"/>
    <property type="molecule type" value="Genomic_DNA"/>
</dbReference>